<evidence type="ECO:0000313" key="1">
    <source>
        <dbReference type="EMBL" id="JAE13120.1"/>
    </source>
</evidence>
<reference evidence="1" key="2">
    <citation type="journal article" date="2015" name="Data Brief">
        <title>Shoot transcriptome of the giant reed, Arundo donax.</title>
        <authorList>
            <person name="Barrero R.A."/>
            <person name="Guerrero F.D."/>
            <person name="Moolhuijzen P."/>
            <person name="Goolsby J.A."/>
            <person name="Tidwell J."/>
            <person name="Bellgard S.E."/>
            <person name="Bellgard M.I."/>
        </authorList>
    </citation>
    <scope>NUCLEOTIDE SEQUENCE</scope>
    <source>
        <tissue evidence="1">Shoot tissue taken approximately 20 cm above the soil surface</tissue>
    </source>
</reference>
<dbReference type="EMBL" id="GBRH01184776">
    <property type="protein sequence ID" value="JAE13120.1"/>
    <property type="molecule type" value="Transcribed_RNA"/>
</dbReference>
<name>A0A0A9FJG4_ARUDO</name>
<sequence length="59" mass="6994">MLPRVREVGSDMPRIELKSQSIYQKKSHKNQFINKDILAIKDSFKHQVVKLLNCHFDIK</sequence>
<proteinExistence type="predicted"/>
<organism evidence="1">
    <name type="scientific">Arundo donax</name>
    <name type="common">Giant reed</name>
    <name type="synonym">Donax arundinaceus</name>
    <dbReference type="NCBI Taxonomy" id="35708"/>
    <lineage>
        <taxon>Eukaryota</taxon>
        <taxon>Viridiplantae</taxon>
        <taxon>Streptophyta</taxon>
        <taxon>Embryophyta</taxon>
        <taxon>Tracheophyta</taxon>
        <taxon>Spermatophyta</taxon>
        <taxon>Magnoliopsida</taxon>
        <taxon>Liliopsida</taxon>
        <taxon>Poales</taxon>
        <taxon>Poaceae</taxon>
        <taxon>PACMAD clade</taxon>
        <taxon>Arundinoideae</taxon>
        <taxon>Arundineae</taxon>
        <taxon>Arundo</taxon>
    </lineage>
</organism>
<accession>A0A0A9FJG4</accession>
<dbReference type="AlphaFoldDB" id="A0A0A9FJG4"/>
<protein>
    <submittedName>
        <fullName evidence="1">Uncharacterized protein</fullName>
    </submittedName>
</protein>
<reference evidence="1" key="1">
    <citation type="submission" date="2014-09" db="EMBL/GenBank/DDBJ databases">
        <authorList>
            <person name="Magalhaes I.L.F."/>
            <person name="Oliveira U."/>
            <person name="Santos F.R."/>
            <person name="Vidigal T.H.D.A."/>
            <person name="Brescovit A.D."/>
            <person name="Santos A.J."/>
        </authorList>
    </citation>
    <scope>NUCLEOTIDE SEQUENCE</scope>
    <source>
        <tissue evidence="1">Shoot tissue taken approximately 20 cm above the soil surface</tissue>
    </source>
</reference>